<feature type="region of interest" description="Disordered" evidence="13">
    <location>
        <begin position="222"/>
        <end position="244"/>
    </location>
</feature>
<feature type="domain" description="HECT" evidence="15">
    <location>
        <begin position="457"/>
        <end position="791"/>
    </location>
</feature>
<dbReference type="Pfam" id="PF00632">
    <property type="entry name" value="HECT"/>
    <property type="match status" value="1"/>
</dbReference>
<dbReference type="Gene3D" id="3.90.1750.10">
    <property type="entry name" value="Hect, E3 ligase catalytic domains"/>
    <property type="match status" value="1"/>
</dbReference>
<dbReference type="InterPro" id="IPR035892">
    <property type="entry name" value="C2_domain_sf"/>
</dbReference>
<reference evidence="17" key="2">
    <citation type="journal article" date="2007" name="PLoS Biol.">
        <title>Survey sequencing and comparative analysis of the elephant shark (Callorhinchus milii) genome.</title>
        <authorList>
            <person name="Venkatesh B."/>
            <person name="Kirkness E.F."/>
            <person name="Loh Y.H."/>
            <person name="Halpern A.L."/>
            <person name="Lee A.P."/>
            <person name="Johnson J."/>
            <person name="Dandona N."/>
            <person name="Viswanathan L.D."/>
            <person name="Tay A."/>
            <person name="Venter J.C."/>
            <person name="Strausberg R.L."/>
            <person name="Brenner S."/>
        </authorList>
    </citation>
    <scope>NUCLEOTIDE SEQUENCE [LARGE SCALE GENOMIC DNA]</scope>
</reference>
<dbReference type="InterPro" id="IPR000569">
    <property type="entry name" value="HECT_dom"/>
</dbReference>
<feature type="compositionally biased region" description="Basic and acidic residues" evidence="13">
    <location>
        <begin position="107"/>
        <end position="118"/>
    </location>
</feature>
<dbReference type="InterPro" id="IPR001202">
    <property type="entry name" value="WW_dom"/>
</dbReference>
<dbReference type="GeneTree" id="ENSGT00940000156873"/>
<feature type="domain" description="WW" evidence="14">
    <location>
        <begin position="325"/>
        <end position="358"/>
    </location>
</feature>
<evidence type="ECO:0000313" key="16">
    <source>
        <dbReference type="Ensembl" id="ENSCMIP00000015747.1"/>
    </source>
</evidence>
<dbReference type="GO" id="GO:0016567">
    <property type="term" value="P:protein ubiquitination"/>
    <property type="evidence" value="ECO:0007669"/>
    <property type="project" value="UniProtKB-UniPathway"/>
</dbReference>
<dbReference type="Ensembl" id="ENSCMIT00000016067.1">
    <property type="protein sequence ID" value="ENSCMIP00000015747.1"/>
    <property type="gene ID" value="ENSCMIG00000007464.1"/>
</dbReference>
<dbReference type="InterPro" id="IPR035983">
    <property type="entry name" value="Hect_E3_ubiquitin_ligase"/>
</dbReference>
<comment type="catalytic activity">
    <reaction evidence="1 10">
        <text>S-ubiquitinyl-[E2 ubiquitin-conjugating enzyme]-L-cysteine + [acceptor protein]-L-lysine = [E2 ubiquitin-conjugating enzyme]-L-cysteine + N(6)-ubiquitinyl-[acceptor protein]-L-lysine.</text>
        <dbReference type="EC" id="2.3.2.26"/>
    </reaction>
</comment>
<accession>A0A4W3HKX7</accession>
<evidence type="ECO:0000256" key="8">
    <source>
        <dbReference type="ARBA" id="ARBA00022786"/>
    </source>
</evidence>
<comment type="pathway">
    <text evidence="3 10">Protein modification; protein ubiquitination.</text>
</comment>
<proteinExistence type="predicted"/>
<dbReference type="Proteomes" id="UP000314986">
    <property type="component" value="Unassembled WGS sequence"/>
</dbReference>
<dbReference type="Gene3D" id="2.20.70.10">
    <property type="match status" value="2"/>
</dbReference>
<keyword evidence="6 10" id="KW-0808">Transferase</keyword>
<dbReference type="GO" id="GO:0051049">
    <property type="term" value="P:regulation of transport"/>
    <property type="evidence" value="ECO:0007669"/>
    <property type="project" value="UniProtKB-ARBA"/>
</dbReference>
<dbReference type="PROSITE" id="PS01159">
    <property type="entry name" value="WW_DOMAIN_1"/>
    <property type="match status" value="2"/>
</dbReference>
<keyword evidence="7" id="KW-0677">Repeat</keyword>
<evidence type="ECO:0000256" key="9">
    <source>
        <dbReference type="ARBA" id="ARBA00022843"/>
    </source>
</evidence>
<dbReference type="AlphaFoldDB" id="A0A4W3HKX7"/>
<dbReference type="Gene3D" id="3.30.2160.10">
    <property type="entry name" value="Hect, E3 ligase catalytic domain"/>
    <property type="match status" value="1"/>
</dbReference>
<dbReference type="SMART" id="SM00119">
    <property type="entry name" value="HECTc"/>
    <property type="match status" value="1"/>
</dbReference>
<evidence type="ECO:0000256" key="3">
    <source>
        <dbReference type="ARBA" id="ARBA00004906"/>
    </source>
</evidence>
<sequence length="792" mass="91741">ENRELGLIQTKTIKKVMDILWVKHGSTNSRELMYCCIVLRSGFINYFSPPTHTPPFSKQAENPALERPYTFKDFLLRPRSHKSRVKGFLRLKMAYLPKNGGQEEETPEQREESERVWDLVDPNDSSSQREQHSPPLPPGWEEKTDNLGRTYYVNHNHRSTQWQRPSLIDVENESDSNIRQIQQEAHRVFRSRRHISEDLEPSENRDNSDLWETISEEASLSGEPLFLPLPESPTDEPLTSPPDISDELNVRLQVAAESNGEPTSPLGDEPLARLRSASVTDGMGEPPGARDSPLRRPPKDTFSTPQSPQLSPYNSPKPLNKASQSFLPPGWEMRIAPNGRPFFIDHNTRTTTWEDPRLKYPVHLRTKAALDPNDLGPLLVSIALLLYTKITQWEDPRLQNPAITGPAVPYSREFKQKYDYFRKKLKKPADIPNRFEMKLHRGNILEESYRRIMSLKRPDVLKARLWIEFESEKGLDYGGVAREWFFLLSKEMFNPYYGLFEYSATDNYTLQINPNSGLCNEDHLSYFKFIGRVAGMAVHHGKLLDGFFIRPFYKMMLGKAITLKDMESVDGEYFNSLRWILENDPTELDLRFCIDEDNFGQTYQVDLKPNGSEMVVTNENKKEYIDLVIQWRFVNRVQKQMNAFMEGFTELIPIDLIKIFDENELELLMCGLGDVDVNDWRQHTVYKNGYCANHPVIQWYWKAVLLMDAEKRIRLLQFVTGTSRVPMNGFAELYGSNGPQLFTIEQWGTPEKLPRAHTCFNRLDLPPYETFEDLREKLLMAVENAQGFEGVD</sequence>
<dbReference type="CDD" id="cd00078">
    <property type="entry name" value="HECTc"/>
    <property type="match status" value="1"/>
</dbReference>
<keyword evidence="17" id="KW-1185">Reference proteome</keyword>
<dbReference type="Gene3D" id="3.30.2410.10">
    <property type="entry name" value="Hect, E3 ligase catalytic domain"/>
    <property type="match status" value="1"/>
</dbReference>
<evidence type="ECO:0000256" key="1">
    <source>
        <dbReference type="ARBA" id="ARBA00000885"/>
    </source>
</evidence>
<dbReference type="UniPathway" id="UPA00143"/>
<dbReference type="Gene3D" id="2.60.40.150">
    <property type="entry name" value="C2 domain"/>
    <property type="match status" value="1"/>
</dbReference>
<dbReference type="SUPFAM" id="SSF51045">
    <property type="entry name" value="WW domain"/>
    <property type="match status" value="2"/>
</dbReference>
<keyword evidence="5" id="KW-0597">Phosphoprotein</keyword>
<reference evidence="16" key="5">
    <citation type="submission" date="2025-09" db="UniProtKB">
        <authorList>
            <consortium name="Ensembl"/>
        </authorList>
    </citation>
    <scope>IDENTIFICATION</scope>
</reference>
<dbReference type="FunFam" id="2.20.70.10:FF:000008">
    <property type="entry name" value="E3 ubiquitin-protein ligase NEDD4-like protein"/>
    <property type="match status" value="1"/>
</dbReference>
<dbReference type="SUPFAM" id="SSF56204">
    <property type="entry name" value="Hect, E3 ligase catalytic domain"/>
    <property type="match status" value="1"/>
</dbReference>
<feature type="active site" description="Glycyl thioester intermediate" evidence="11 12">
    <location>
        <position position="759"/>
    </location>
</feature>
<evidence type="ECO:0000256" key="6">
    <source>
        <dbReference type="ARBA" id="ARBA00022679"/>
    </source>
</evidence>
<evidence type="ECO:0000313" key="17">
    <source>
        <dbReference type="Proteomes" id="UP000314986"/>
    </source>
</evidence>
<dbReference type="GO" id="GO:0019871">
    <property type="term" value="F:sodium channel inhibitor activity"/>
    <property type="evidence" value="ECO:0007669"/>
    <property type="project" value="TreeGrafter"/>
</dbReference>
<dbReference type="GO" id="GO:0005737">
    <property type="term" value="C:cytoplasm"/>
    <property type="evidence" value="ECO:0007669"/>
    <property type="project" value="UniProtKB-SubCell"/>
</dbReference>
<dbReference type="CDD" id="cd00201">
    <property type="entry name" value="WW"/>
    <property type="match status" value="2"/>
</dbReference>
<protein>
    <recommendedName>
        <fullName evidence="10">E3 ubiquitin-protein ligase</fullName>
        <ecNumber evidence="10">2.3.2.26</ecNumber>
    </recommendedName>
</protein>
<evidence type="ECO:0000256" key="2">
    <source>
        <dbReference type="ARBA" id="ARBA00004496"/>
    </source>
</evidence>
<keyword evidence="8 10" id="KW-0833">Ubl conjugation pathway</keyword>
<dbReference type="PIRSF" id="PIRSF001569">
    <property type="entry name" value="E3_ub_ligase_SMURF1"/>
    <property type="match status" value="1"/>
</dbReference>
<keyword evidence="4" id="KW-0963">Cytoplasm</keyword>
<evidence type="ECO:0000256" key="4">
    <source>
        <dbReference type="ARBA" id="ARBA00022490"/>
    </source>
</evidence>
<organism evidence="16 17">
    <name type="scientific">Callorhinchus milii</name>
    <name type="common">Ghost shark</name>
    <dbReference type="NCBI Taxonomy" id="7868"/>
    <lineage>
        <taxon>Eukaryota</taxon>
        <taxon>Metazoa</taxon>
        <taxon>Chordata</taxon>
        <taxon>Craniata</taxon>
        <taxon>Vertebrata</taxon>
        <taxon>Chondrichthyes</taxon>
        <taxon>Holocephali</taxon>
        <taxon>Chimaeriformes</taxon>
        <taxon>Callorhinchidae</taxon>
        <taxon>Callorhinchus</taxon>
    </lineage>
</organism>
<dbReference type="PROSITE" id="PS50237">
    <property type="entry name" value="HECT"/>
    <property type="match status" value="1"/>
</dbReference>
<dbReference type="InterPro" id="IPR050409">
    <property type="entry name" value="E3_ubiq-protein_ligase"/>
</dbReference>
<reference evidence="17" key="3">
    <citation type="journal article" date="2014" name="Nature">
        <title>Elephant shark genome provides unique insights into gnathostome evolution.</title>
        <authorList>
            <consortium name="International Elephant Shark Genome Sequencing Consortium"/>
            <person name="Venkatesh B."/>
            <person name="Lee A.P."/>
            <person name="Ravi V."/>
            <person name="Maurya A.K."/>
            <person name="Lian M.M."/>
            <person name="Swann J.B."/>
            <person name="Ohta Y."/>
            <person name="Flajnik M.F."/>
            <person name="Sutoh Y."/>
            <person name="Kasahara M."/>
            <person name="Hoon S."/>
            <person name="Gangu V."/>
            <person name="Roy S.W."/>
            <person name="Irimia M."/>
            <person name="Korzh V."/>
            <person name="Kondrychyn I."/>
            <person name="Lim Z.W."/>
            <person name="Tay B.H."/>
            <person name="Tohari S."/>
            <person name="Kong K.W."/>
            <person name="Ho S."/>
            <person name="Lorente-Galdos B."/>
            <person name="Quilez J."/>
            <person name="Marques-Bonet T."/>
            <person name="Raney B.J."/>
            <person name="Ingham P.W."/>
            <person name="Tay A."/>
            <person name="Hillier L.W."/>
            <person name="Minx P."/>
            <person name="Boehm T."/>
            <person name="Wilson R.K."/>
            <person name="Brenner S."/>
            <person name="Warren W.C."/>
        </authorList>
    </citation>
    <scope>NUCLEOTIDE SEQUENCE [LARGE SCALE GENOMIC DNA]</scope>
</reference>
<evidence type="ECO:0000256" key="13">
    <source>
        <dbReference type="SAM" id="MobiDB-lite"/>
    </source>
</evidence>
<reference evidence="17" key="1">
    <citation type="journal article" date="2006" name="Science">
        <title>Ancient noncoding elements conserved in the human genome.</title>
        <authorList>
            <person name="Venkatesh B."/>
            <person name="Kirkness E.F."/>
            <person name="Loh Y.H."/>
            <person name="Halpern A.L."/>
            <person name="Lee A.P."/>
            <person name="Johnson J."/>
            <person name="Dandona N."/>
            <person name="Viswanathan L.D."/>
            <person name="Tay A."/>
            <person name="Venter J.C."/>
            <person name="Strausberg R.L."/>
            <person name="Brenner S."/>
        </authorList>
    </citation>
    <scope>NUCLEOTIDE SEQUENCE [LARGE SCALE GENOMIC DNA]</scope>
</reference>
<name>A0A4W3HKX7_CALMI</name>
<evidence type="ECO:0000256" key="11">
    <source>
        <dbReference type="PIRSR" id="PIRSR001569-1"/>
    </source>
</evidence>
<feature type="domain" description="WW" evidence="14">
    <location>
        <begin position="134"/>
        <end position="167"/>
    </location>
</feature>
<feature type="region of interest" description="Disordered" evidence="13">
    <location>
        <begin position="278"/>
        <end position="326"/>
    </location>
</feature>
<dbReference type="Pfam" id="PF00397">
    <property type="entry name" value="WW"/>
    <property type="match status" value="2"/>
</dbReference>
<evidence type="ECO:0000259" key="15">
    <source>
        <dbReference type="PROSITE" id="PS50237"/>
    </source>
</evidence>
<evidence type="ECO:0000256" key="10">
    <source>
        <dbReference type="PIRNR" id="PIRNR001569"/>
    </source>
</evidence>
<evidence type="ECO:0000256" key="12">
    <source>
        <dbReference type="PROSITE-ProRule" id="PRU00104"/>
    </source>
</evidence>
<dbReference type="GO" id="GO:0006511">
    <property type="term" value="P:ubiquitin-dependent protein catabolic process"/>
    <property type="evidence" value="ECO:0007669"/>
    <property type="project" value="InterPro"/>
</dbReference>
<evidence type="ECO:0000259" key="14">
    <source>
        <dbReference type="PROSITE" id="PS50020"/>
    </source>
</evidence>
<feature type="compositionally biased region" description="Polar residues" evidence="13">
    <location>
        <begin position="301"/>
        <end position="314"/>
    </location>
</feature>
<dbReference type="InterPro" id="IPR024928">
    <property type="entry name" value="E3_ub_ligase_SMURF1"/>
</dbReference>
<dbReference type="GO" id="GO:0048814">
    <property type="term" value="P:regulation of dendrite morphogenesis"/>
    <property type="evidence" value="ECO:0007669"/>
    <property type="project" value="TreeGrafter"/>
</dbReference>
<evidence type="ECO:0000256" key="5">
    <source>
        <dbReference type="ARBA" id="ARBA00022553"/>
    </source>
</evidence>
<dbReference type="GO" id="GO:0061630">
    <property type="term" value="F:ubiquitin protein ligase activity"/>
    <property type="evidence" value="ECO:0007669"/>
    <property type="project" value="UniProtKB-EC"/>
</dbReference>
<evidence type="ECO:0000256" key="7">
    <source>
        <dbReference type="ARBA" id="ARBA00022737"/>
    </source>
</evidence>
<dbReference type="InterPro" id="IPR036020">
    <property type="entry name" value="WW_dom_sf"/>
</dbReference>
<dbReference type="EC" id="2.3.2.26" evidence="10"/>
<dbReference type="FunFam" id="2.20.70.10:FF:000006">
    <property type="entry name" value="E3 ubiquitin-protein ligase NEDD4-like protein"/>
    <property type="match status" value="1"/>
</dbReference>
<dbReference type="PROSITE" id="PS50020">
    <property type="entry name" value="WW_DOMAIN_2"/>
    <property type="match status" value="2"/>
</dbReference>
<dbReference type="PANTHER" id="PTHR11254">
    <property type="entry name" value="HECT DOMAIN UBIQUITIN-PROTEIN LIGASE"/>
    <property type="match status" value="1"/>
</dbReference>
<dbReference type="FunFam" id="3.90.1750.10:FF:000026">
    <property type="entry name" value="E3 ubiquitin-protein ligase HACE1"/>
    <property type="match status" value="1"/>
</dbReference>
<dbReference type="FunFam" id="3.90.1750.10:FF:000001">
    <property type="entry name" value="E3 ubiquitin-protein ligase NEDD4-like"/>
    <property type="match status" value="1"/>
</dbReference>
<dbReference type="SMART" id="SM00456">
    <property type="entry name" value="WW"/>
    <property type="match status" value="2"/>
</dbReference>
<dbReference type="PANTHER" id="PTHR11254:SF441">
    <property type="entry name" value="HECT-TYPE E3 UBIQUITIN TRANSFERASE"/>
    <property type="match status" value="1"/>
</dbReference>
<comment type="subcellular location">
    <subcellularLocation>
        <location evidence="2">Cytoplasm</location>
    </subcellularLocation>
</comment>
<dbReference type="FunFam" id="3.30.2160.10:FF:000001">
    <property type="entry name" value="E3 ubiquitin-protein ligase NEDD4-like"/>
    <property type="match status" value="1"/>
</dbReference>
<dbReference type="FunFam" id="3.30.2410.10:FF:000001">
    <property type="entry name" value="E3 ubiquitin-protein ligase NEDD4-like"/>
    <property type="match status" value="1"/>
</dbReference>
<reference evidence="16" key="4">
    <citation type="submission" date="2025-08" db="UniProtKB">
        <authorList>
            <consortium name="Ensembl"/>
        </authorList>
    </citation>
    <scope>IDENTIFICATION</scope>
</reference>
<feature type="region of interest" description="Disordered" evidence="13">
    <location>
        <begin position="99"/>
        <end position="145"/>
    </location>
</feature>
<keyword evidence="9" id="KW-0832">Ubl conjugation</keyword>